<sequence>MKLYPPSSTQGYALVSPDGAVLGHSYRATSNEAIESMFSEGADQWSERQNEGWQVMLVYARIVVPYFFPGDARQKDVVPS</sequence>
<organism evidence="1 2">
    <name type="scientific">Martelella mediterranea</name>
    <dbReference type="NCBI Taxonomy" id="293089"/>
    <lineage>
        <taxon>Bacteria</taxon>
        <taxon>Pseudomonadati</taxon>
        <taxon>Pseudomonadota</taxon>
        <taxon>Alphaproteobacteria</taxon>
        <taxon>Hyphomicrobiales</taxon>
        <taxon>Aurantimonadaceae</taxon>
        <taxon>Martelella</taxon>
    </lineage>
</organism>
<proteinExistence type="predicted"/>
<gene>
    <name evidence="1" type="ORF">EDC90_101768</name>
</gene>
<dbReference type="EMBL" id="SMAR01000017">
    <property type="protein sequence ID" value="TCT37678.1"/>
    <property type="molecule type" value="Genomic_DNA"/>
</dbReference>
<evidence type="ECO:0000313" key="2">
    <source>
        <dbReference type="Proteomes" id="UP000295097"/>
    </source>
</evidence>
<evidence type="ECO:0000313" key="1">
    <source>
        <dbReference type="EMBL" id="TCT37678.1"/>
    </source>
</evidence>
<dbReference type="AlphaFoldDB" id="A0A4R3NPL2"/>
<name>A0A4R3NPL2_9HYPH</name>
<protein>
    <submittedName>
        <fullName evidence="1">Uncharacterized protein</fullName>
    </submittedName>
</protein>
<comment type="caution">
    <text evidence="1">The sequence shown here is derived from an EMBL/GenBank/DDBJ whole genome shotgun (WGS) entry which is preliminary data.</text>
</comment>
<dbReference type="Proteomes" id="UP000295097">
    <property type="component" value="Unassembled WGS sequence"/>
</dbReference>
<accession>A0A4R3NPL2</accession>
<keyword evidence="2" id="KW-1185">Reference proteome</keyword>
<reference evidence="1 2" key="1">
    <citation type="submission" date="2019-03" db="EMBL/GenBank/DDBJ databases">
        <title>Freshwater and sediment microbial communities from various areas in North America, analyzing microbe dynamics in response to fracking.</title>
        <authorList>
            <person name="Lamendella R."/>
        </authorList>
    </citation>
    <scope>NUCLEOTIDE SEQUENCE [LARGE SCALE GENOMIC DNA]</scope>
    <source>
        <strain evidence="1 2">175.2</strain>
    </source>
</reference>